<proteinExistence type="predicted"/>
<gene>
    <name evidence="1" type="ORF">SERLADRAFT_463529</name>
</gene>
<dbReference type="OrthoDB" id="2606310at2759"/>
<reference evidence="1" key="1">
    <citation type="submission" date="2011-04" db="EMBL/GenBank/DDBJ databases">
        <title>Evolution of plant cell wall degrading machinery underlies the functional diversity of forest fungi.</title>
        <authorList>
            <consortium name="US DOE Joint Genome Institute (JGI-PGF)"/>
            <person name="Eastwood D.C."/>
            <person name="Floudas D."/>
            <person name="Binder M."/>
            <person name="Majcherczyk A."/>
            <person name="Schneider P."/>
            <person name="Aerts A."/>
            <person name="Asiegbu F.O."/>
            <person name="Baker S.E."/>
            <person name="Barry K."/>
            <person name="Bendiksby M."/>
            <person name="Blumentritt M."/>
            <person name="Coutinho P.M."/>
            <person name="Cullen D."/>
            <person name="Cullen D."/>
            <person name="Gathman A."/>
            <person name="Goodell B."/>
            <person name="Henrissat B."/>
            <person name="Ihrmark K."/>
            <person name="Kauserud H."/>
            <person name="Kohler A."/>
            <person name="LaButti K."/>
            <person name="Lapidus A."/>
            <person name="Lavin J.L."/>
            <person name="Lee Y.-H."/>
            <person name="Lindquist E."/>
            <person name="Lilly W."/>
            <person name="Lucas S."/>
            <person name="Morin E."/>
            <person name="Murat C."/>
            <person name="Oguiza J.A."/>
            <person name="Park J."/>
            <person name="Pisabarro A.G."/>
            <person name="Riley R."/>
            <person name="Rosling A."/>
            <person name="Salamov A."/>
            <person name="Schmidt O."/>
            <person name="Schmutz J."/>
            <person name="Skrede I."/>
            <person name="Stenlid J."/>
            <person name="Wiebenga A."/>
            <person name="Xie X."/>
            <person name="Kues U."/>
            <person name="Hibbett D.S."/>
            <person name="Hoffmeister D."/>
            <person name="Hogberg N."/>
            <person name="Martin F."/>
            <person name="Grigoriev I.V."/>
            <person name="Watkinson S.C."/>
        </authorList>
    </citation>
    <scope>NUCLEOTIDE SEQUENCE</scope>
    <source>
        <strain evidence="1">S7.9</strain>
    </source>
</reference>
<dbReference type="RefSeq" id="XP_007316623.1">
    <property type="nucleotide sequence ID" value="XM_007316561.1"/>
</dbReference>
<organism>
    <name type="scientific">Serpula lacrymans var. lacrymans (strain S7.9)</name>
    <name type="common">Dry rot fungus</name>
    <dbReference type="NCBI Taxonomy" id="578457"/>
    <lineage>
        <taxon>Eukaryota</taxon>
        <taxon>Fungi</taxon>
        <taxon>Dikarya</taxon>
        <taxon>Basidiomycota</taxon>
        <taxon>Agaricomycotina</taxon>
        <taxon>Agaricomycetes</taxon>
        <taxon>Agaricomycetidae</taxon>
        <taxon>Boletales</taxon>
        <taxon>Coniophorineae</taxon>
        <taxon>Serpulaceae</taxon>
        <taxon>Serpula</taxon>
    </lineage>
</organism>
<dbReference type="HOGENOM" id="CLU_830447_0_0_1"/>
<dbReference type="AlphaFoldDB" id="F8NSJ5"/>
<sequence length="383" mass="43037">MQSKSIKLTFPFSRLSTELALEIIRFAAAPDLSSSNAVRRPDNPYAIALSLCLVSRAFRHAVIPELLHTVLLSRSCHVSSFVNALRMQKVHHLNARHLHVDYTRHVRRIWVDECCAPLVPSLHSHENMPYGSMFHDEQTDSTDTLDYTLLAPALLAAPELAINFSGIHILYYALESVWFAPSHKPSSLPWRTKSLTLTGDFWRWRPLTGTAEGTAFLASLSRIVLLIPSIVDMPTSFLPNELLKMSSSEVCRIPHWISSVPWHAFAHLEQVVIPLERCASVSEYEMKHGHVDVNLLVLTLPLSCEAGWVQLVLQNPSVGDAYSRVERISVALHATKNGCDCGRLFCQECSSSRVDEQSSAGILQLELHYDWEEVWARTWGLVG</sequence>
<dbReference type="GeneID" id="18818580"/>
<evidence type="ECO:0000313" key="1">
    <source>
        <dbReference type="EMBL" id="EGO26450.1"/>
    </source>
</evidence>
<protein>
    <submittedName>
        <fullName evidence="1">Uncharacterized protein</fullName>
    </submittedName>
</protein>
<dbReference type="Proteomes" id="UP000008064">
    <property type="component" value="Unassembled WGS sequence"/>
</dbReference>
<dbReference type="EMBL" id="GL945432">
    <property type="protein sequence ID" value="EGO26450.1"/>
    <property type="molecule type" value="Genomic_DNA"/>
</dbReference>
<accession>F8NSJ5</accession>
<name>F8NSJ5_SERL9</name>
<dbReference type="KEGG" id="sla:SERLADRAFT_463529"/>